<dbReference type="Proteomes" id="UP001575181">
    <property type="component" value="Unassembled WGS sequence"/>
</dbReference>
<comment type="caution">
    <text evidence="2">The sequence shown here is derived from an EMBL/GenBank/DDBJ whole genome shotgun (WGS) entry which is preliminary data.</text>
</comment>
<keyword evidence="3" id="KW-1185">Reference proteome</keyword>
<sequence length="213" mass="23423">MRIHVLLEAGLPILAFLLLAGYHLRLLHRMRAAPETTALGVARRVRDVWVELVMAERRDILAVQTLRNWTMAATFLASTAMLIALGILSIAATSARALEVSRLLTFLEGADARFTLIKLMAVAGVFLFAFFNFALAIRYYNHAAYQLALPAGRDPRVTPETVARGLNQGGVHYTLGMRAYYLAVPLALWVFGPELLLGGAVVVLLALARQDRP</sequence>
<name>A0ABV4TVU1_9GAMM</name>
<dbReference type="PANTHER" id="PTHR31168:SF1">
    <property type="entry name" value="DUF599 FAMILY PROTEIN"/>
    <property type="match status" value="1"/>
</dbReference>
<keyword evidence="1" id="KW-0812">Transmembrane</keyword>
<keyword evidence="1" id="KW-0472">Membrane</keyword>
<feature type="transmembrane region" description="Helical" evidence="1">
    <location>
        <begin position="5"/>
        <end position="24"/>
    </location>
</feature>
<evidence type="ECO:0000256" key="1">
    <source>
        <dbReference type="SAM" id="Phobius"/>
    </source>
</evidence>
<proteinExistence type="predicted"/>
<feature type="transmembrane region" description="Helical" evidence="1">
    <location>
        <begin position="186"/>
        <end position="208"/>
    </location>
</feature>
<keyword evidence="1" id="KW-1133">Transmembrane helix</keyword>
<gene>
    <name evidence="2" type="ORF">ACERLL_11020</name>
</gene>
<feature type="transmembrane region" description="Helical" evidence="1">
    <location>
        <begin position="75"/>
        <end position="98"/>
    </location>
</feature>
<evidence type="ECO:0000313" key="2">
    <source>
        <dbReference type="EMBL" id="MFA9461358.1"/>
    </source>
</evidence>
<accession>A0ABV4TVU1</accession>
<reference evidence="2 3" key="1">
    <citation type="submission" date="2024-08" db="EMBL/GenBank/DDBJ databases">
        <title>Whole-genome sequencing of halo(alkali)philic microorganisms from hypersaline lakes.</title>
        <authorList>
            <person name="Sorokin D.Y."/>
            <person name="Merkel A.Y."/>
            <person name="Messina E."/>
            <person name="Yakimov M."/>
        </authorList>
    </citation>
    <scope>NUCLEOTIDE SEQUENCE [LARGE SCALE GENOMIC DNA]</scope>
    <source>
        <strain evidence="2 3">Cl-TMA</strain>
    </source>
</reference>
<dbReference type="EMBL" id="JBGUAW010000007">
    <property type="protein sequence ID" value="MFA9461358.1"/>
    <property type="molecule type" value="Genomic_DNA"/>
</dbReference>
<feature type="transmembrane region" description="Helical" evidence="1">
    <location>
        <begin position="119"/>
        <end position="140"/>
    </location>
</feature>
<organism evidence="2 3">
    <name type="scientific">Thiohalorhabdus methylotrophus</name>
    <dbReference type="NCBI Taxonomy" id="3242694"/>
    <lineage>
        <taxon>Bacteria</taxon>
        <taxon>Pseudomonadati</taxon>
        <taxon>Pseudomonadota</taxon>
        <taxon>Gammaproteobacteria</taxon>
        <taxon>Thiohalorhabdales</taxon>
        <taxon>Thiohalorhabdaceae</taxon>
        <taxon>Thiohalorhabdus</taxon>
    </lineage>
</organism>
<evidence type="ECO:0000313" key="3">
    <source>
        <dbReference type="Proteomes" id="UP001575181"/>
    </source>
</evidence>
<dbReference type="PANTHER" id="PTHR31168">
    <property type="entry name" value="OS02G0292800 PROTEIN"/>
    <property type="match status" value="1"/>
</dbReference>
<dbReference type="Pfam" id="PF04654">
    <property type="entry name" value="DUF599"/>
    <property type="match status" value="1"/>
</dbReference>
<protein>
    <submittedName>
        <fullName evidence="2">DUF599 domain-containing protein</fullName>
    </submittedName>
</protein>
<dbReference type="InterPro" id="IPR006747">
    <property type="entry name" value="DUF599"/>
</dbReference>
<dbReference type="RefSeq" id="WP_373656148.1">
    <property type="nucleotide sequence ID" value="NZ_JBGUAW010000007.1"/>
</dbReference>